<dbReference type="OrthoDB" id="2533084at2759"/>
<feature type="transmembrane region" description="Helical" evidence="6">
    <location>
        <begin position="353"/>
        <end position="372"/>
    </location>
</feature>
<reference evidence="8 9" key="1">
    <citation type="journal article" date="2021" name="Nat. Commun.">
        <title>Genetic determinants of endophytism in the Arabidopsis root mycobiome.</title>
        <authorList>
            <person name="Mesny F."/>
            <person name="Miyauchi S."/>
            <person name="Thiergart T."/>
            <person name="Pickel B."/>
            <person name="Atanasova L."/>
            <person name="Karlsson M."/>
            <person name="Huettel B."/>
            <person name="Barry K.W."/>
            <person name="Haridas S."/>
            <person name="Chen C."/>
            <person name="Bauer D."/>
            <person name="Andreopoulos W."/>
            <person name="Pangilinan J."/>
            <person name="LaButti K."/>
            <person name="Riley R."/>
            <person name="Lipzen A."/>
            <person name="Clum A."/>
            <person name="Drula E."/>
            <person name="Henrissat B."/>
            <person name="Kohler A."/>
            <person name="Grigoriev I.V."/>
            <person name="Martin F.M."/>
            <person name="Hacquard S."/>
        </authorList>
    </citation>
    <scope>NUCLEOTIDE SEQUENCE [LARGE SCALE GENOMIC DNA]</scope>
    <source>
        <strain evidence="8 9">MPI-CAGE-CH-0241</strain>
    </source>
</reference>
<dbReference type="PROSITE" id="PS50850">
    <property type="entry name" value="MFS"/>
    <property type="match status" value="1"/>
</dbReference>
<evidence type="ECO:0000256" key="6">
    <source>
        <dbReference type="SAM" id="Phobius"/>
    </source>
</evidence>
<feature type="transmembrane region" description="Helical" evidence="6">
    <location>
        <begin position="439"/>
        <end position="462"/>
    </location>
</feature>
<feature type="domain" description="Major facilitator superfamily (MFS) profile" evidence="7">
    <location>
        <begin position="1"/>
        <end position="467"/>
    </location>
</feature>
<keyword evidence="9" id="KW-1185">Reference proteome</keyword>
<organism evidence="8 9">
    <name type="scientific">Thelonectria olida</name>
    <dbReference type="NCBI Taxonomy" id="1576542"/>
    <lineage>
        <taxon>Eukaryota</taxon>
        <taxon>Fungi</taxon>
        <taxon>Dikarya</taxon>
        <taxon>Ascomycota</taxon>
        <taxon>Pezizomycotina</taxon>
        <taxon>Sordariomycetes</taxon>
        <taxon>Hypocreomycetidae</taxon>
        <taxon>Hypocreales</taxon>
        <taxon>Nectriaceae</taxon>
        <taxon>Thelonectria</taxon>
    </lineage>
</organism>
<dbReference type="Pfam" id="PF07690">
    <property type="entry name" value="MFS_1"/>
    <property type="match status" value="1"/>
</dbReference>
<evidence type="ECO:0000256" key="4">
    <source>
        <dbReference type="ARBA" id="ARBA00023136"/>
    </source>
</evidence>
<feature type="transmembrane region" description="Helical" evidence="6">
    <location>
        <begin position="265"/>
        <end position="291"/>
    </location>
</feature>
<dbReference type="PANTHER" id="PTHR23502:SF22">
    <property type="entry name" value="MAJOR FACILITATOR SUPERFAMILY (MFS) PROFILE DOMAIN-CONTAINING PROTEIN"/>
    <property type="match status" value="1"/>
</dbReference>
<evidence type="ECO:0000256" key="1">
    <source>
        <dbReference type="ARBA" id="ARBA00004141"/>
    </source>
</evidence>
<dbReference type="GO" id="GO:0005886">
    <property type="term" value="C:plasma membrane"/>
    <property type="evidence" value="ECO:0007669"/>
    <property type="project" value="TreeGrafter"/>
</dbReference>
<comment type="subcellular location">
    <subcellularLocation>
        <location evidence="1">Membrane</location>
        <topology evidence="1">Multi-pass membrane protein</topology>
    </subcellularLocation>
</comment>
<keyword evidence="4 6" id="KW-0472">Membrane</keyword>
<sequence length="477" mass="53086">MEKPEVEHMSSDDVERTDKHHVVEALPDAVKTEAGVVLSVDQGGSSSLHLAKDGHVTQEWHKGVGKINETNSINVLMMALGGLLWVPMTSFIGRAPTLFWSNLLGLVFSIATAVSPNFTTFYAMRALTGFFITSSQTISIAFIRDMFFFHERARKIGLWALLYIASPFWGPLVGNFVLGGTNKWEDVFWVCVGVCGLDMVLILTFLDETWYNRDIPFDQQPSRGQGFMSRMSRITGIWELKCRDYYYKTVFESFKRFFLTLTKPALFIILVAYLLFFAWAIGINITTAILFSTPREFGGYGYSYNGVGFLYFSPIVGIFLGEVFGHFFNDYLARRYVRKHDGVFEPEARLPMIYVSSVTMIGGLVLLGQGLYHHLSPAAIIMGWGMHSFGIMTTSVAVSAYVIDSYPTAAAEVSGWSNFARAIGGFSVGYFQQPWGAKVGYGVSFGTQAGIVAFGVLLVILVHRFGHSLRIKAGPIQ</sequence>
<evidence type="ECO:0000313" key="8">
    <source>
        <dbReference type="EMBL" id="KAH6886159.1"/>
    </source>
</evidence>
<name>A0A9P8W0Y6_9HYPO</name>
<keyword evidence="2 6" id="KW-0812">Transmembrane</keyword>
<gene>
    <name evidence="8" type="ORF">B0T10DRAFT_408224</name>
</gene>
<evidence type="ECO:0000256" key="5">
    <source>
        <dbReference type="ARBA" id="ARBA00023180"/>
    </source>
</evidence>
<evidence type="ECO:0000256" key="2">
    <source>
        <dbReference type="ARBA" id="ARBA00022692"/>
    </source>
</evidence>
<dbReference type="AlphaFoldDB" id="A0A9P8W0Y6"/>
<protein>
    <submittedName>
        <fullName evidence="8">Major facilitator superfamily domain-containing protein</fullName>
    </submittedName>
</protein>
<dbReference type="PANTHER" id="PTHR23502">
    <property type="entry name" value="MAJOR FACILITATOR SUPERFAMILY"/>
    <property type="match status" value="1"/>
</dbReference>
<evidence type="ECO:0000256" key="3">
    <source>
        <dbReference type="ARBA" id="ARBA00022989"/>
    </source>
</evidence>
<keyword evidence="5" id="KW-0325">Glycoprotein</keyword>
<evidence type="ECO:0000313" key="9">
    <source>
        <dbReference type="Proteomes" id="UP000777438"/>
    </source>
</evidence>
<keyword evidence="3 6" id="KW-1133">Transmembrane helix</keyword>
<dbReference type="EMBL" id="JAGPYM010000016">
    <property type="protein sequence ID" value="KAH6886159.1"/>
    <property type="molecule type" value="Genomic_DNA"/>
</dbReference>
<dbReference type="GO" id="GO:0022857">
    <property type="term" value="F:transmembrane transporter activity"/>
    <property type="evidence" value="ECO:0007669"/>
    <property type="project" value="InterPro"/>
</dbReference>
<feature type="transmembrane region" description="Helical" evidence="6">
    <location>
        <begin position="122"/>
        <end position="144"/>
    </location>
</feature>
<dbReference type="Proteomes" id="UP000777438">
    <property type="component" value="Unassembled WGS sequence"/>
</dbReference>
<dbReference type="InterPro" id="IPR036259">
    <property type="entry name" value="MFS_trans_sf"/>
</dbReference>
<dbReference type="InterPro" id="IPR011701">
    <property type="entry name" value="MFS"/>
</dbReference>
<dbReference type="InterPro" id="IPR020846">
    <property type="entry name" value="MFS_dom"/>
</dbReference>
<comment type="caution">
    <text evidence="8">The sequence shown here is derived from an EMBL/GenBank/DDBJ whole genome shotgun (WGS) entry which is preliminary data.</text>
</comment>
<accession>A0A9P8W0Y6</accession>
<feature type="transmembrane region" description="Helical" evidence="6">
    <location>
        <begin position="187"/>
        <end position="206"/>
    </location>
</feature>
<dbReference type="Gene3D" id="1.20.1250.20">
    <property type="entry name" value="MFS general substrate transporter like domains"/>
    <property type="match status" value="1"/>
</dbReference>
<proteinExistence type="predicted"/>
<feature type="transmembrane region" description="Helical" evidence="6">
    <location>
        <begin position="311"/>
        <end position="332"/>
    </location>
</feature>
<feature type="transmembrane region" description="Helical" evidence="6">
    <location>
        <begin position="73"/>
        <end position="92"/>
    </location>
</feature>
<evidence type="ECO:0000259" key="7">
    <source>
        <dbReference type="PROSITE" id="PS50850"/>
    </source>
</evidence>
<feature type="transmembrane region" description="Helical" evidence="6">
    <location>
        <begin position="156"/>
        <end position="181"/>
    </location>
</feature>
<dbReference type="SUPFAM" id="SSF103473">
    <property type="entry name" value="MFS general substrate transporter"/>
    <property type="match status" value="1"/>
</dbReference>